<evidence type="ECO:0000313" key="1">
    <source>
        <dbReference type="EMBL" id="KAF2614973.1"/>
    </source>
</evidence>
<comment type="caution">
    <text evidence="1">The sequence shown here is derived from an EMBL/GenBank/DDBJ whole genome shotgun (WGS) entry which is preliminary data.</text>
</comment>
<protein>
    <submittedName>
        <fullName evidence="1">Uncharacterized protein</fullName>
    </submittedName>
</protein>
<accession>A0A8S9MCR8</accession>
<reference evidence="1" key="1">
    <citation type="submission" date="2019-12" db="EMBL/GenBank/DDBJ databases">
        <title>Genome sequencing and annotation of Brassica cretica.</title>
        <authorList>
            <person name="Studholme D.J."/>
            <person name="Sarris P.F."/>
        </authorList>
    </citation>
    <scope>NUCLEOTIDE SEQUENCE</scope>
    <source>
        <strain evidence="1">PFS-102/07</strain>
        <tissue evidence="1">Leaf</tissue>
    </source>
</reference>
<proteinExistence type="predicted"/>
<organism evidence="1">
    <name type="scientific">Brassica cretica</name>
    <name type="common">Mustard</name>
    <dbReference type="NCBI Taxonomy" id="69181"/>
    <lineage>
        <taxon>Eukaryota</taxon>
        <taxon>Viridiplantae</taxon>
        <taxon>Streptophyta</taxon>
        <taxon>Embryophyta</taxon>
        <taxon>Tracheophyta</taxon>
        <taxon>Spermatophyta</taxon>
        <taxon>Magnoliopsida</taxon>
        <taxon>eudicotyledons</taxon>
        <taxon>Gunneridae</taxon>
        <taxon>Pentapetalae</taxon>
        <taxon>rosids</taxon>
        <taxon>malvids</taxon>
        <taxon>Brassicales</taxon>
        <taxon>Brassicaceae</taxon>
        <taxon>Brassiceae</taxon>
        <taxon>Brassica</taxon>
    </lineage>
</organism>
<sequence>MIMASEAVLEPGGLDPEIADWNPEESEGSSLDPKIFDWNPEAIGEPGGSSLGTVLHLPRQDYYRKYLAGLEGAGVDVMTHVLGFAVFHVWRSRILIAPCTFYTGTLGMPMRLRLYRGFSFCKGWPGSEVSGDLIQLGPYSAFLGKTTTGLEGAGVGVMTHVLGFAAFHVWRSRIFIAP</sequence>
<dbReference type="EMBL" id="QGKY02000089">
    <property type="protein sequence ID" value="KAF2614973.1"/>
    <property type="molecule type" value="Genomic_DNA"/>
</dbReference>
<gene>
    <name evidence="1" type="ORF">F2Q70_00011468</name>
</gene>
<dbReference type="AlphaFoldDB" id="A0A8S9MCR8"/>
<name>A0A8S9MCR8_BRACR</name>